<dbReference type="EMBL" id="RWGY01000013">
    <property type="protein sequence ID" value="TVU25241.1"/>
    <property type="molecule type" value="Genomic_DNA"/>
</dbReference>
<protein>
    <submittedName>
        <fullName evidence="1">Uncharacterized protein</fullName>
    </submittedName>
</protein>
<proteinExistence type="predicted"/>
<reference evidence="1 2" key="1">
    <citation type="journal article" date="2019" name="Sci. Rep.">
        <title>A high-quality genome of Eragrostis curvula grass provides insights into Poaceae evolution and supports new strategies to enhance forage quality.</title>
        <authorList>
            <person name="Carballo J."/>
            <person name="Santos B.A.C.M."/>
            <person name="Zappacosta D."/>
            <person name="Garbus I."/>
            <person name="Selva J.P."/>
            <person name="Gallo C.A."/>
            <person name="Diaz A."/>
            <person name="Albertini E."/>
            <person name="Caccamo M."/>
            <person name="Echenique V."/>
        </authorList>
    </citation>
    <scope>NUCLEOTIDE SEQUENCE [LARGE SCALE GENOMIC DNA]</scope>
    <source>
        <strain evidence="2">cv. Victoria</strain>
        <tissue evidence="1">Leaf</tissue>
    </source>
</reference>
<keyword evidence="2" id="KW-1185">Reference proteome</keyword>
<feature type="non-terminal residue" evidence="1">
    <location>
        <position position="1"/>
    </location>
</feature>
<name>A0A5J9UPQ1_9POAL</name>
<dbReference type="Gramene" id="TVU25241">
    <property type="protein sequence ID" value="TVU25241"/>
    <property type="gene ID" value="EJB05_27731"/>
</dbReference>
<evidence type="ECO:0000313" key="1">
    <source>
        <dbReference type="EMBL" id="TVU25241.1"/>
    </source>
</evidence>
<comment type="caution">
    <text evidence="1">The sequence shown here is derived from an EMBL/GenBank/DDBJ whole genome shotgun (WGS) entry which is preliminary data.</text>
</comment>
<dbReference type="AlphaFoldDB" id="A0A5J9UPQ1"/>
<gene>
    <name evidence="1" type="ORF">EJB05_27731</name>
</gene>
<organism evidence="1 2">
    <name type="scientific">Eragrostis curvula</name>
    <name type="common">weeping love grass</name>
    <dbReference type="NCBI Taxonomy" id="38414"/>
    <lineage>
        <taxon>Eukaryota</taxon>
        <taxon>Viridiplantae</taxon>
        <taxon>Streptophyta</taxon>
        <taxon>Embryophyta</taxon>
        <taxon>Tracheophyta</taxon>
        <taxon>Spermatophyta</taxon>
        <taxon>Magnoliopsida</taxon>
        <taxon>Liliopsida</taxon>
        <taxon>Poales</taxon>
        <taxon>Poaceae</taxon>
        <taxon>PACMAD clade</taxon>
        <taxon>Chloridoideae</taxon>
        <taxon>Eragrostideae</taxon>
        <taxon>Eragrostidinae</taxon>
        <taxon>Eragrostis</taxon>
    </lineage>
</organism>
<evidence type="ECO:0000313" key="2">
    <source>
        <dbReference type="Proteomes" id="UP000324897"/>
    </source>
</evidence>
<dbReference type="Proteomes" id="UP000324897">
    <property type="component" value="Chromosome 2"/>
</dbReference>
<accession>A0A5J9UPQ1</accession>
<sequence>MGIQELHFRKSILKHNALLTVRKKFKNILSLYLHVELNHPPKKLDQSLNEEQSQNQQSQIPKKDQNQGRYWITVSEICAAYLQAILDKRLTWNIPNWIKCSTPKTLKGFIKQMRIIIQHEVSYIPEEMRRKLTAKELGEGQTWQVQLAILELGRDSEAGHEGLVSAASWMCQQCPSSSPLASIFYEAS</sequence>